<reference evidence="2 3" key="3">
    <citation type="submission" date="2020-02" db="EMBL/GenBank/DDBJ databases">
        <title>Newly sequenced genome of strain CSTR1 showed variability in Candidatus Kuenenia stuttgartiensis genomes.</title>
        <authorList>
            <person name="Ding C."/>
            <person name="Adrian L."/>
        </authorList>
    </citation>
    <scope>NUCLEOTIDE SEQUENCE [LARGE SCALE GENOMIC DNA]</scope>
    <source>
        <strain evidence="2 3">CSTR1</strain>
    </source>
</reference>
<dbReference type="AlphaFoldDB" id="Q1Q049"/>
<proteinExistence type="predicted"/>
<gene>
    <name evidence="2" type="ORF">KsCSTR_05420</name>
    <name evidence="1" type="ORF">kustd1954</name>
</gene>
<sequence>MLYTPPCIHPFGSTHFRVLKKKEISLKILLIPFFIKSIFILRDLLKCDLRNAITIYINKG</sequence>
<evidence type="ECO:0000313" key="2">
    <source>
        <dbReference type="EMBL" id="QII09921.1"/>
    </source>
</evidence>
<evidence type="ECO:0000313" key="3">
    <source>
        <dbReference type="Proteomes" id="UP000501926"/>
    </source>
</evidence>
<dbReference type="EMBL" id="CP049055">
    <property type="protein sequence ID" value="QII09921.1"/>
    <property type="molecule type" value="Genomic_DNA"/>
</dbReference>
<dbReference type="EMBL" id="CT573072">
    <property type="protein sequence ID" value="CAJ72699.1"/>
    <property type="molecule type" value="Genomic_DNA"/>
</dbReference>
<protein>
    <submittedName>
        <fullName evidence="1">Uncharacterized protein</fullName>
    </submittedName>
</protein>
<dbReference type="Proteomes" id="UP000501926">
    <property type="component" value="Chromosome"/>
</dbReference>
<evidence type="ECO:0000313" key="1">
    <source>
        <dbReference type="EMBL" id="CAJ72699.1"/>
    </source>
</evidence>
<accession>Q1Q049</accession>
<organism evidence="1">
    <name type="scientific">Kuenenia stuttgartiensis</name>
    <dbReference type="NCBI Taxonomy" id="174633"/>
    <lineage>
        <taxon>Bacteria</taxon>
        <taxon>Pseudomonadati</taxon>
        <taxon>Planctomycetota</taxon>
        <taxon>Candidatus Brocadiia</taxon>
        <taxon>Candidatus Brocadiales</taxon>
        <taxon>Candidatus Brocadiaceae</taxon>
        <taxon>Candidatus Kuenenia</taxon>
    </lineage>
</organism>
<reference evidence="1" key="1">
    <citation type="journal article" date="2006" name="Nature">
        <title>Deciphering the evolution and metabolism of an anammox bacterium from a community genome.</title>
        <authorList>
            <person name="Strous M."/>
            <person name="Pelletier E."/>
            <person name="Mangenot S."/>
            <person name="Rattei T."/>
            <person name="Lehner A."/>
            <person name="Taylor M.W."/>
            <person name="Horn M."/>
            <person name="Daims H."/>
            <person name="Bartol-Mavel D."/>
            <person name="Wincker P."/>
            <person name="Barbe V."/>
            <person name="Fonknechten N."/>
            <person name="Vallenet D."/>
            <person name="Segurens B."/>
            <person name="Schenowitz-Truong C."/>
            <person name="Medigue C."/>
            <person name="Collingro A."/>
            <person name="Snel B."/>
            <person name="Dutilh B.E."/>
            <person name="OpDenCamp H.J.M."/>
            <person name="vanDerDrift C."/>
            <person name="Cirpus I."/>
            <person name="vanDePas-Schoonen K.T."/>
            <person name="Harhangi H.R."/>
            <person name="vanNiftrik L."/>
            <person name="Schmid M."/>
            <person name="Keltjens J."/>
            <person name="vanDeVossenberg J."/>
            <person name="Kartal B."/>
            <person name="Meier H."/>
            <person name="Frishman D."/>
            <person name="Huynen M.A."/>
            <person name="Mewes H."/>
            <person name="Weissenbach J."/>
            <person name="Jetten M.S.M."/>
            <person name="Wagner M."/>
            <person name="LePaslier D."/>
        </authorList>
    </citation>
    <scope>NUCLEOTIDE SEQUENCE</scope>
</reference>
<name>Q1Q049_KUEST</name>
<reference evidence="1" key="2">
    <citation type="submission" date="2006-01" db="EMBL/GenBank/DDBJ databases">
        <authorList>
            <person name="Genoscope"/>
        </authorList>
    </citation>
    <scope>NUCLEOTIDE SEQUENCE</scope>
</reference>